<dbReference type="AlphaFoldDB" id="A0A0E0DLL2"/>
<evidence type="ECO:0000313" key="3">
    <source>
        <dbReference type="Proteomes" id="UP000008021"/>
    </source>
</evidence>
<proteinExistence type="predicted"/>
<dbReference type="Proteomes" id="UP000008021">
    <property type="component" value="Chromosome 5"/>
</dbReference>
<dbReference type="Gramene" id="OMERI05G02320.1">
    <property type="protein sequence ID" value="OMERI05G02320.1"/>
    <property type="gene ID" value="OMERI05G02320"/>
</dbReference>
<evidence type="ECO:0000313" key="2">
    <source>
        <dbReference type="EnsemblPlants" id="OMERI05G02320.1"/>
    </source>
</evidence>
<dbReference type="HOGENOM" id="CLU_1380051_0_0_1"/>
<feature type="compositionally biased region" description="Basic residues" evidence="1">
    <location>
        <begin position="35"/>
        <end position="52"/>
    </location>
</feature>
<feature type="region of interest" description="Disordered" evidence="1">
    <location>
        <begin position="29"/>
        <end position="52"/>
    </location>
</feature>
<evidence type="ECO:0000256" key="1">
    <source>
        <dbReference type="SAM" id="MobiDB-lite"/>
    </source>
</evidence>
<accession>A0A0E0DLL2</accession>
<reference evidence="2" key="1">
    <citation type="submission" date="2015-04" db="UniProtKB">
        <authorList>
            <consortium name="EnsemblPlants"/>
        </authorList>
    </citation>
    <scope>IDENTIFICATION</scope>
</reference>
<sequence>MEDGRSNTGVVEACARERVVQAQSAWHTDNNDGRRWRRGRRRQATGWHGRRRRRPKGCLEAWPAVRSPAQRMKMRLAVGGRLSRCGEPVSGASRAVTGVLAGGGVLVRQAHVLEEVVRVAELWDGNGDGGVFGVTTFVEALPRRSCSLAFTAFFLVGSRMSGSFFSLTLTLKPSMRVTGNLSLTLLMKFEVGLKRECL</sequence>
<protein>
    <submittedName>
        <fullName evidence="2">Uncharacterized protein</fullName>
    </submittedName>
</protein>
<reference evidence="2" key="2">
    <citation type="submission" date="2018-05" db="EMBL/GenBank/DDBJ databases">
        <title>OmerRS3 (Oryza meridionalis Reference Sequence Version 3).</title>
        <authorList>
            <person name="Zhang J."/>
            <person name="Kudrna D."/>
            <person name="Lee S."/>
            <person name="Talag J."/>
            <person name="Welchert J."/>
            <person name="Wing R.A."/>
        </authorList>
    </citation>
    <scope>NUCLEOTIDE SEQUENCE [LARGE SCALE GENOMIC DNA]</scope>
    <source>
        <strain evidence="2">cv. OR44</strain>
    </source>
</reference>
<dbReference type="EnsemblPlants" id="OMERI05G02320.1">
    <property type="protein sequence ID" value="OMERI05G02320.1"/>
    <property type="gene ID" value="OMERI05G02320"/>
</dbReference>
<name>A0A0E0DLL2_9ORYZ</name>
<organism evidence="2">
    <name type="scientific">Oryza meridionalis</name>
    <dbReference type="NCBI Taxonomy" id="40149"/>
    <lineage>
        <taxon>Eukaryota</taxon>
        <taxon>Viridiplantae</taxon>
        <taxon>Streptophyta</taxon>
        <taxon>Embryophyta</taxon>
        <taxon>Tracheophyta</taxon>
        <taxon>Spermatophyta</taxon>
        <taxon>Magnoliopsida</taxon>
        <taxon>Liliopsida</taxon>
        <taxon>Poales</taxon>
        <taxon>Poaceae</taxon>
        <taxon>BOP clade</taxon>
        <taxon>Oryzoideae</taxon>
        <taxon>Oryzeae</taxon>
        <taxon>Oryzinae</taxon>
        <taxon>Oryza</taxon>
    </lineage>
</organism>
<keyword evidence="3" id="KW-1185">Reference proteome</keyword>